<dbReference type="PANTHER" id="PTHR21551">
    <property type="entry name" value="TOPOISOMERASE II-ASSOCIATED PROTEIN PAT1"/>
    <property type="match status" value="1"/>
</dbReference>
<sequence length="710" mass="77658">MERSDGKDFNDFTDPSSSSASGSALFDASQYAFFGKDIVDEVELGGLGDEEEGLPGGFGGEEELNEYHLFEKDEGSGLGSLSDIDDLATTFAKLNKVVSGPRHPGVIGDRGSGSFSRESSSATQWTREADFPDWFDQHISDSEYYEENKRWQSQPHLSSMYLPESKPLYRTSSYPLQQQQLPHFSSEPILVPKSSFTSFPPPGSQQASLSNSHHLNLSSLSSGPQSPFSLQNSSPLSNSTLHLPGLPRGFHYNANMSHLTSPNLSRNNQLQNHWISHAGLLHGDQSVLLNNILQHQYQNGLLPSQLISPQQQRLHLSYQQPLAHFSALQSPMFNSVPSPSHLSKYGLSDRESRNTNHRKKANILSGSLIKDLMLLATGVTVICHNSDQMRRPRPLLEVDPPPSACGDGSAEQKISEKPLEQEPMLAARVTIEDGLCLVLDVDDIDRLLQFTQPQDGGTQLRRKRHILLEGLAASLQLVDPLRKSSNSVGLSPKDDIVFLRIVSISKGRKLISRFLQLLLPGSELARIVCMAIFRHLRFLFGGLPSDPEAAETINYLARTVSLCVSGMDLNALSACLAAVVCSSEQPPLRPVGSPAGDGASIILKSVLERATHLLRDPQSTSNFSIPNPALWQASFDAFFGLLTKYCVVGSEAARAVSREMPVELLRASIPHTDESQKKLLLNFAQRSMPVTGFNSHGGNSGQANPESVRG</sequence>
<dbReference type="AlphaFoldDB" id="A0AAW2LLR3"/>
<feature type="compositionally biased region" description="Polar residues" evidence="1">
    <location>
        <begin position="232"/>
        <end position="241"/>
    </location>
</feature>
<dbReference type="InterPro" id="IPR039900">
    <property type="entry name" value="Pat1-like"/>
</dbReference>
<name>A0AAW2LLR3_SESRA</name>
<reference evidence="2" key="2">
    <citation type="journal article" date="2024" name="Plant">
        <title>Genomic evolution and insights into agronomic trait innovations of Sesamum species.</title>
        <authorList>
            <person name="Miao H."/>
            <person name="Wang L."/>
            <person name="Qu L."/>
            <person name="Liu H."/>
            <person name="Sun Y."/>
            <person name="Le M."/>
            <person name="Wang Q."/>
            <person name="Wei S."/>
            <person name="Zheng Y."/>
            <person name="Lin W."/>
            <person name="Duan Y."/>
            <person name="Cao H."/>
            <person name="Xiong S."/>
            <person name="Wang X."/>
            <person name="Wei L."/>
            <person name="Li C."/>
            <person name="Ma Q."/>
            <person name="Ju M."/>
            <person name="Zhao R."/>
            <person name="Li G."/>
            <person name="Mu C."/>
            <person name="Tian Q."/>
            <person name="Mei H."/>
            <person name="Zhang T."/>
            <person name="Gao T."/>
            <person name="Zhang H."/>
        </authorList>
    </citation>
    <scope>NUCLEOTIDE SEQUENCE</scope>
    <source>
        <strain evidence="2">G02</strain>
    </source>
</reference>
<reference evidence="2" key="1">
    <citation type="submission" date="2020-06" db="EMBL/GenBank/DDBJ databases">
        <authorList>
            <person name="Li T."/>
            <person name="Hu X."/>
            <person name="Zhang T."/>
            <person name="Song X."/>
            <person name="Zhang H."/>
            <person name="Dai N."/>
            <person name="Sheng W."/>
            <person name="Hou X."/>
            <person name="Wei L."/>
        </authorList>
    </citation>
    <scope>NUCLEOTIDE SEQUENCE</scope>
    <source>
        <strain evidence="2">G02</strain>
        <tissue evidence="2">Leaf</tissue>
    </source>
</reference>
<comment type="caution">
    <text evidence="2">The sequence shown here is derived from an EMBL/GenBank/DDBJ whole genome shotgun (WGS) entry which is preliminary data.</text>
</comment>
<feature type="compositionally biased region" description="Basic and acidic residues" evidence="1">
    <location>
        <begin position="1"/>
        <end position="10"/>
    </location>
</feature>
<proteinExistence type="predicted"/>
<feature type="region of interest" description="Disordered" evidence="1">
    <location>
        <begin position="1"/>
        <end position="23"/>
    </location>
</feature>
<dbReference type="GO" id="GO:0003723">
    <property type="term" value="F:RNA binding"/>
    <property type="evidence" value="ECO:0007669"/>
    <property type="project" value="TreeGrafter"/>
</dbReference>
<feature type="region of interest" description="Disordered" evidence="1">
    <location>
        <begin position="102"/>
        <end position="124"/>
    </location>
</feature>
<feature type="region of interest" description="Disordered" evidence="1">
    <location>
        <begin position="392"/>
        <end position="413"/>
    </location>
</feature>
<accession>A0AAW2LLR3</accession>
<dbReference type="GO" id="GO:0000932">
    <property type="term" value="C:P-body"/>
    <property type="evidence" value="ECO:0007669"/>
    <property type="project" value="TreeGrafter"/>
</dbReference>
<gene>
    <name evidence="2" type="ORF">Sradi_5261100</name>
</gene>
<feature type="compositionally biased region" description="Polar residues" evidence="1">
    <location>
        <begin position="692"/>
        <end position="710"/>
    </location>
</feature>
<dbReference type="GO" id="GO:0000290">
    <property type="term" value="P:deadenylation-dependent decapping of nuclear-transcribed mRNA"/>
    <property type="evidence" value="ECO:0007669"/>
    <property type="project" value="InterPro"/>
</dbReference>
<feature type="region of interest" description="Disordered" evidence="1">
    <location>
        <begin position="195"/>
        <end position="242"/>
    </location>
</feature>
<organism evidence="2">
    <name type="scientific">Sesamum radiatum</name>
    <name type="common">Black benniseed</name>
    <dbReference type="NCBI Taxonomy" id="300843"/>
    <lineage>
        <taxon>Eukaryota</taxon>
        <taxon>Viridiplantae</taxon>
        <taxon>Streptophyta</taxon>
        <taxon>Embryophyta</taxon>
        <taxon>Tracheophyta</taxon>
        <taxon>Spermatophyta</taxon>
        <taxon>Magnoliopsida</taxon>
        <taxon>eudicotyledons</taxon>
        <taxon>Gunneridae</taxon>
        <taxon>Pentapetalae</taxon>
        <taxon>asterids</taxon>
        <taxon>lamiids</taxon>
        <taxon>Lamiales</taxon>
        <taxon>Pedaliaceae</taxon>
        <taxon>Sesamum</taxon>
    </lineage>
</organism>
<feature type="compositionally biased region" description="Low complexity" evidence="1">
    <location>
        <begin position="208"/>
        <end position="231"/>
    </location>
</feature>
<evidence type="ECO:0000313" key="2">
    <source>
        <dbReference type="EMBL" id="KAL0319996.1"/>
    </source>
</evidence>
<evidence type="ECO:0000256" key="1">
    <source>
        <dbReference type="SAM" id="MobiDB-lite"/>
    </source>
</evidence>
<dbReference type="GO" id="GO:0033962">
    <property type="term" value="P:P-body assembly"/>
    <property type="evidence" value="ECO:0007669"/>
    <property type="project" value="TreeGrafter"/>
</dbReference>
<protein>
    <submittedName>
        <fullName evidence="2">Protein PAT12</fullName>
    </submittedName>
</protein>
<feature type="region of interest" description="Disordered" evidence="1">
    <location>
        <begin position="691"/>
        <end position="710"/>
    </location>
</feature>
<feature type="compositionally biased region" description="Low complexity" evidence="1">
    <location>
        <begin position="112"/>
        <end position="121"/>
    </location>
</feature>
<dbReference type="PANTHER" id="PTHR21551:SF24">
    <property type="entry name" value="PROTEIN PAT1 HOMOLOG 2"/>
    <property type="match status" value="1"/>
</dbReference>
<dbReference type="EMBL" id="JACGWJ010000024">
    <property type="protein sequence ID" value="KAL0319996.1"/>
    <property type="molecule type" value="Genomic_DNA"/>
</dbReference>